<keyword evidence="4 8" id="KW-0812">Transmembrane</keyword>
<gene>
    <name evidence="9" type="ORF">P689_12326</name>
</gene>
<evidence type="ECO:0000256" key="8">
    <source>
        <dbReference type="SAM" id="Phobius"/>
    </source>
</evidence>
<dbReference type="Pfam" id="PF04093">
    <property type="entry name" value="MreD"/>
    <property type="match status" value="1"/>
</dbReference>
<dbReference type="HOGENOM" id="CLU_2367661_0_0_6"/>
<evidence type="ECO:0000256" key="6">
    <source>
        <dbReference type="ARBA" id="ARBA00022989"/>
    </source>
</evidence>
<protein>
    <recommendedName>
        <fullName evidence="11">Rod shape-determining protein MreD</fullName>
    </recommendedName>
</protein>
<dbReference type="RefSeq" id="WP_039719447.1">
    <property type="nucleotide sequence ID" value="NZ_AWXV01000001.1"/>
</dbReference>
<dbReference type="EMBL" id="AWXV01000001">
    <property type="protein sequence ID" value="KIE64302.1"/>
    <property type="molecule type" value="Genomic_DNA"/>
</dbReference>
<evidence type="ECO:0000256" key="4">
    <source>
        <dbReference type="ARBA" id="ARBA00022692"/>
    </source>
</evidence>
<comment type="subcellular location">
    <subcellularLocation>
        <location evidence="1">Cell membrane</location>
        <topology evidence="1">Multi-pass membrane protein</topology>
    </subcellularLocation>
</comment>
<keyword evidence="3" id="KW-1003">Cell membrane</keyword>
<dbReference type="GO" id="GO:0005886">
    <property type="term" value="C:plasma membrane"/>
    <property type="evidence" value="ECO:0007669"/>
    <property type="project" value="UniProtKB-SubCell"/>
</dbReference>
<organism evidence="9 10">
    <name type="scientific">Candidatus Riesia pediculischaeffi PTSU</name>
    <dbReference type="NCBI Taxonomy" id="1401651"/>
    <lineage>
        <taxon>Bacteria</taxon>
        <taxon>Pseudomonadati</taxon>
        <taxon>Pseudomonadota</taxon>
        <taxon>Gammaproteobacteria</taxon>
        <taxon>Enterobacterales</taxon>
        <taxon>Enterobacteriaceae</taxon>
        <taxon>Candidatus Riesia</taxon>
    </lineage>
</organism>
<sequence length="95" mass="11084">MLTLFFIWNKSSFDQKTFVWKNFFLGLLSDLFQGTPFGVHSLLYNILFYSISNGFFNIVGSSRVKKLLTISLMSVFSNIILSMIIIIYKLLKYHL</sequence>
<keyword evidence="5" id="KW-0133">Cell shape</keyword>
<evidence type="ECO:0000256" key="7">
    <source>
        <dbReference type="ARBA" id="ARBA00023136"/>
    </source>
</evidence>
<reference evidence="9 10" key="1">
    <citation type="journal article" date="2014" name="G3 (Bethesda)">
        <title>Genome sequence of Candidatus Riesia pediculischaeffi, endosymbiont of chimpanzee lice, and genomic comparison of recently acquired endosymbionts from human and chimpanzee lice.</title>
        <authorList>
            <person name="Boyd B.M."/>
            <person name="Allen J.M."/>
            <person name="de Crecy-Lagard V."/>
            <person name="Reed D.L."/>
        </authorList>
    </citation>
    <scope>NUCLEOTIDE SEQUENCE [LARGE SCALE GENOMIC DNA]</scope>
    <source>
        <strain evidence="9 10">PTSU</strain>
    </source>
</reference>
<evidence type="ECO:0000256" key="1">
    <source>
        <dbReference type="ARBA" id="ARBA00004651"/>
    </source>
</evidence>
<evidence type="ECO:0000313" key="9">
    <source>
        <dbReference type="EMBL" id="KIE64302.1"/>
    </source>
</evidence>
<accession>A0A0C1S178</accession>
<proteinExistence type="inferred from homology"/>
<keyword evidence="7 8" id="KW-0472">Membrane</keyword>
<evidence type="ECO:0000256" key="3">
    <source>
        <dbReference type="ARBA" id="ARBA00022475"/>
    </source>
</evidence>
<comment type="caution">
    <text evidence="9">The sequence shown here is derived from an EMBL/GenBank/DDBJ whole genome shotgun (WGS) entry which is preliminary data.</text>
</comment>
<feature type="transmembrane region" description="Helical" evidence="8">
    <location>
        <begin position="42"/>
        <end position="60"/>
    </location>
</feature>
<dbReference type="GO" id="GO:0008360">
    <property type="term" value="P:regulation of cell shape"/>
    <property type="evidence" value="ECO:0007669"/>
    <property type="project" value="UniProtKB-KW"/>
</dbReference>
<dbReference type="Proteomes" id="UP000054529">
    <property type="component" value="Unassembled WGS sequence"/>
</dbReference>
<evidence type="ECO:0000256" key="2">
    <source>
        <dbReference type="ARBA" id="ARBA00007776"/>
    </source>
</evidence>
<name>A0A0C1S178_9ENTR</name>
<evidence type="ECO:0008006" key="11">
    <source>
        <dbReference type="Google" id="ProtNLM"/>
    </source>
</evidence>
<evidence type="ECO:0000313" key="10">
    <source>
        <dbReference type="Proteomes" id="UP000054529"/>
    </source>
</evidence>
<dbReference type="AlphaFoldDB" id="A0A0C1S178"/>
<feature type="transmembrane region" description="Helical" evidence="8">
    <location>
        <begin position="67"/>
        <end position="91"/>
    </location>
</feature>
<dbReference type="InterPro" id="IPR007227">
    <property type="entry name" value="Cell_shape_determining_MreD"/>
</dbReference>
<keyword evidence="6 8" id="KW-1133">Transmembrane helix</keyword>
<comment type="similarity">
    <text evidence="2">Belongs to the MreD family.</text>
</comment>
<evidence type="ECO:0000256" key="5">
    <source>
        <dbReference type="ARBA" id="ARBA00022960"/>
    </source>
</evidence>